<dbReference type="PANTHER" id="PTHR37164:SF1">
    <property type="entry name" value="BACTERIOHEMERYTHRIN"/>
    <property type="match status" value="1"/>
</dbReference>
<keyword evidence="8" id="KW-1185">Reference proteome</keyword>
<gene>
    <name evidence="5" type="ORF">Ga0074115_1281</name>
    <name evidence="6" type="ORF">Ga0076813_11872</name>
</gene>
<evidence type="ECO:0000256" key="1">
    <source>
        <dbReference type="ARBA" id="ARBA00010587"/>
    </source>
</evidence>
<name>A0A0T5YZA5_9GAMM</name>
<dbReference type="Pfam" id="PF01814">
    <property type="entry name" value="Hemerythrin"/>
    <property type="match status" value="1"/>
</dbReference>
<reference evidence="7 8" key="1">
    <citation type="submission" date="2015-11" db="EMBL/GenBank/DDBJ databases">
        <title>The genome of Candidatus Endoriftia persephone in Ridgeia piscesae and population structure of the North Eastern Pacific vestimentiferan symbionts.</title>
        <authorList>
            <person name="Perez M."/>
            <person name="Juniper K.S."/>
        </authorList>
    </citation>
    <scope>NUCLEOTIDE SEQUENCE [LARGE SCALE GENOMIC DNA]</scope>
    <source>
        <strain evidence="6">Ind10</strain>
        <strain evidence="5">Ind11</strain>
    </source>
</reference>
<organism evidence="5 8">
    <name type="scientific">endosymbiont of Ridgeia piscesae</name>
    <dbReference type="NCBI Taxonomy" id="54398"/>
    <lineage>
        <taxon>Bacteria</taxon>
        <taxon>Pseudomonadati</taxon>
        <taxon>Pseudomonadota</taxon>
        <taxon>Gammaproteobacteria</taxon>
        <taxon>sulfur-oxidizing symbionts</taxon>
    </lineage>
</organism>
<dbReference type="PANTHER" id="PTHR37164">
    <property type="entry name" value="BACTERIOHEMERYTHRIN"/>
    <property type="match status" value="1"/>
</dbReference>
<dbReference type="NCBIfam" id="TIGR02481">
    <property type="entry name" value="hemeryth_dom"/>
    <property type="match status" value="1"/>
</dbReference>
<evidence type="ECO:0000259" key="4">
    <source>
        <dbReference type="Pfam" id="PF01814"/>
    </source>
</evidence>
<dbReference type="InterPro" id="IPR012827">
    <property type="entry name" value="Hemerythrin_metal-bd"/>
</dbReference>
<evidence type="ECO:0000313" key="6">
    <source>
        <dbReference type="EMBL" id="KRT57619.1"/>
    </source>
</evidence>
<dbReference type="EMBL" id="LDXT01000069">
    <property type="protein sequence ID" value="KRT55945.1"/>
    <property type="molecule type" value="Genomic_DNA"/>
</dbReference>
<evidence type="ECO:0000313" key="5">
    <source>
        <dbReference type="EMBL" id="KRT55945.1"/>
    </source>
</evidence>
<dbReference type="SUPFAM" id="SSF47188">
    <property type="entry name" value="Hemerythrin-like"/>
    <property type="match status" value="1"/>
</dbReference>
<comment type="similarity">
    <text evidence="1">Belongs to the hemerythrin family.</text>
</comment>
<evidence type="ECO:0000256" key="3">
    <source>
        <dbReference type="ARBA" id="ARBA00023004"/>
    </source>
</evidence>
<keyword evidence="3" id="KW-0408">Iron</keyword>
<dbReference type="OrthoDB" id="1122424at2"/>
<dbReference type="Proteomes" id="UP000051276">
    <property type="component" value="Unassembled WGS sequence"/>
</dbReference>
<dbReference type="InterPro" id="IPR012312">
    <property type="entry name" value="Hemerythrin-like"/>
</dbReference>
<dbReference type="CDD" id="cd12107">
    <property type="entry name" value="Hemerythrin"/>
    <property type="match status" value="1"/>
</dbReference>
<feature type="domain" description="Hemerythrin-like" evidence="4">
    <location>
        <begin position="12"/>
        <end position="125"/>
    </location>
</feature>
<dbReference type="RefSeq" id="WP_005964364.1">
    <property type="nucleotide sequence ID" value="NZ_KQ556898.1"/>
</dbReference>
<dbReference type="AlphaFoldDB" id="A0A0T5YZA5"/>
<dbReference type="NCBIfam" id="NF002007">
    <property type="entry name" value="PRK00808.1"/>
    <property type="match status" value="1"/>
</dbReference>
<comment type="caution">
    <text evidence="5">The sequence shown here is derived from an EMBL/GenBank/DDBJ whole genome shotgun (WGS) entry which is preliminary data.</text>
</comment>
<protein>
    <submittedName>
        <fullName evidence="5 6">Hemerythrin</fullName>
    </submittedName>
</protein>
<dbReference type="Proteomes" id="UP000051634">
    <property type="component" value="Unassembled WGS sequence"/>
</dbReference>
<evidence type="ECO:0000313" key="8">
    <source>
        <dbReference type="Proteomes" id="UP000051634"/>
    </source>
</evidence>
<keyword evidence="2" id="KW-0479">Metal-binding</keyword>
<evidence type="ECO:0000313" key="7">
    <source>
        <dbReference type="Proteomes" id="UP000051276"/>
    </source>
</evidence>
<dbReference type="EMBL" id="LMXI01000507">
    <property type="protein sequence ID" value="KRT57619.1"/>
    <property type="molecule type" value="Genomic_DNA"/>
</dbReference>
<dbReference type="GO" id="GO:0046872">
    <property type="term" value="F:metal ion binding"/>
    <property type="evidence" value="ECO:0007669"/>
    <property type="project" value="UniProtKB-KW"/>
</dbReference>
<dbReference type="STRING" id="54398.Ga0074115_1281"/>
<evidence type="ECO:0000256" key="2">
    <source>
        <dbReference type="ARBA" id="ARBA00022723"/>
    </source>
</evidence>
<dbReference type="NCBIfam" id="NF033749">
    <property type="entry name" value="bact_hemeryth"/>
    <property type="match status" value="1"/>
</dbReference>
<proteinExistence type="inferred from homology"/>
<sequence length="150" mass="17581">MAYLEWDKSLDTGINVIDQQHQRIVDYINRLQAAIESWDRDEISDVFQELIDYTETHFAFEESLQEQAGYEFLTGHQRIHQLFIKRLSGFHSRFEQGDPAAATEVSAMLRTWLINHIKTDDKDYVSVVQGTIRQEKKGGWLGKRLKKFFG</sequence>
<dbReference type="InterPro" id="IPR050669">
    <property type="entry name" value="Hemerythrin"/>
</dbReference>
<accession>A0A0T5YZA5</accession>
<dbReference type="Gene3D" id="1.20.120.50">
    <property type="entry name" value="Hemerythrin-like"/>
    <property type="match status" value="1"/>
</dbReference>
<dbReference type="InterPro" id="IPR035938">
    <property type="entry name" value="Hemerythrin-like_sf"/>
</dbReference>